<evidence type="ECO:0000313" key="3">
    <source>
        <dbReference type="EMBL" id="ORE84959.1"/>
    </source>
</evidence>
<dbReference type="RefSeq" id="WP_083563537.1">
    <property type="nucleotide sequence ID" value="NZ_AQQV01000008.1"/>
</dbReference>
<dbReference type="InterPro" id="IPR002059">
    <property type="entry name" value="CSP_DNA-bd"/>
</dbReference>
<dbReference type="Gene3D" id="2.40.50.140">
    <property type="entry name" value="Nucleic acid-binding proteins"/>
    <property type="match status" value="1"/>
</dbReference>
<dbReference type="InterPro" id="IPR012340">
    <property type="entry name" value="NA-bd_OB-fold"/>
</dbReference>
<reference evidence="3 4" key="1">
    <citation type="submission" date="2013-04" db="EMBL/GenBank/DDBJ databases">
        <title>Oceanococcus atlanticus 22II-S10r2 Genome Sequencing.</title>
        <authorList>
            <person name="Lai Q."/>
            <person name="Li G."/>
            <person name="Shao Z."/>
        </authorList>
    </citation>
    <scope>NUCLEOTIDE SEQUENCE [LARGE SCALE GENOMIC DNA]</scope>
    <source>
        <strain evidence="3 4">22II-S10r2</strain>
    </source>
</reference>
<feature type="domain" description="CSD" evidence="2">
    <location>
        <begin position="2"/>
        <end position="67"/>
    </location>
</feature>
<dbReference type="GO" id="GO:0043488">
    <property type="term" value="P:regulation of mRNA stability"/>
    <property type="evidence" value="ECO:0007669"/>
    <property type="project" value="TreeGrafter"/>
</dbReference>
<dbReference type="AlphaFoldDB" id="A0A1Y1SAH6"/>
<dbReference type="STRING" id="1317117.ATO7_16424"/>
<dbReference type="GO" id="GO:0005829">
    <property type="term" value="C:cytosol"/>
    <property type="evidence" value="ECO:0007669"/>
    <property type="project" value="UniProtKB-ARBA"/>
</dbReference>
<evidence type="ECO:0000313" key="4">
    <source>
        <dbReference type="Proteomes" id="UP000192342"/>
    </source>
</evidence>
<dbReference type="Pfam" id="PF00313">
    <property type="entry name" value="CSD"/>
    <property type="match status" value="1"/>
</dbReference>
<dbReference type="CDD" id="cd04458">
    <property type="entry name" value="CSP_CDS"/>
    <property type="match status" value="1"/>
</dbReference>
<dbReference type="Proteomes" id="UP000192342">
    <property type="component" value="Unassembled WGS sequence"/>
</dbReference>
<proteinExistence type="predicted"/>
<accession>A0A1Y1SAH6</accession>
<comment type="caution">
    <text evidence="3">The sequence shown here is derived from an EMBL/GenBank/DDBJ whole genome shotgun (WGS) entry which is preliminary data.</text>
</comment>
<dbReference type="SUPFAM" id="SSF50249">
    <property type="entry name" value="Nucleic acid-binding proteins"/>
    <property type="match status" value="1"/>
</dbReference>
<evidence type="ECO:0000259" key="2">
    <source>
        <dbReference type="PROSITE" id="PS51857"/>
    </source>
</evidence>
<dbReference type="GO" id="GO:0003730">
    <property type="term" value="F:mRNA 3'-UTR binding"/>
    <property type="evidence" value="ECO:0007669"/>
    <property type="project" value="TreeGrafter"/>
</dbReference>
<protein>
    <recommendedName>
        <fullName evidence="2">CSD domain-containing protein</fullName>
    </recommendedName>
</protein>
<keyword evidence="4" id="KW-1185">Reference proteome</keyword>
<organism evidence="3 4">
    <name type="scientific">Oceanococcus atlanticus</name>
    <dbReference type="NCBI Taxonomy" id="1317117"/>
    <lineage>
        <taxon>Bacteria</taxon>
        <taxon>Pseudomonadati</taxon>
        <taxon>Pseudomonadota</taxon>
        <taxon>Gammaproteobacteria</taxon>
        <taxon>Chromatiales</taxon>
        <taxon>Oceanococcaceae</taxon>
        <taxon>Oceanococcus</taxon>
    </lineage>
</organism>
<dbReference type="OrthoDB" id="72963at2"/>
<dbReference type="PROSITE" id="PS51857">
    <property type="entry name" value="CSD_2"/>
    <property type="match status" value="1"/>
</dbReference>
<gene>
    <name evidence="3" type="ORF">ATO7_16424</name>
</gene>
<sequence length="91" mass="10397">MRLQGRITRWDDERGFGFVSWHGDGSSAFVHIKAFPNGVRRPVVGDVISYVVAKGRDGKPRAEQVRFSDRSGVKKQRPDRVRISRFLSVVR</sequence>
<dbReference type="PANTHER" id="PTHR12962">
    <property type="entry name" value="CALCIUM-REGULATED HEAT STABLE PROTEIN CRHSP-24-RELATED"/>
    <property type="match status" value="1"/>
</dbReference>
<dbReference type="InterPro" id="IPR052069">
    <property type="entry name" value="Ca-reg_mRNA-binding_domain"/>
</dbReference>
<dbReference type="SMART" id="SM00357">
    <property type="entry name" value="CSP"/>
    <property type="match status" value="1"/>
</dbReference>
<evidence type="ECO:0000256" key="1">
    <source>
        <dbReference type="ARBA" id="ARBA00022553"/>
    </source>
</evidence>
<dbReference type="EMBL" id="AQQV01000008">
    <property type="protein sequence ID" value="ORE84959.1"/>
    <property type="molecule type" value="Genomic_DNA"/>
</dbReference>
<dbReference type="PANTHER" id="PTHR12962:SF1">
    <property type="entry name" value="COLD SHOCK DOMAIN-CONTAINING PROTEIN CG9705"/>
    <property type="match status" value="1"/>
</dbReference>
<dbReference type="InterPro" id="IPR011129">
    <property type="entry name" value="CSD"/>
</dbReference>
<name>A0A1Y1SAH6_9GAMM</name>
<keyword evidence="1" id="KW-0597">Phosphoprotein</keyword>